<evidence type="ECO:0000256" key="1">
    <source>
        <dbReference type="SAM" id="MobiDB-lite"/>
    </source>
</evidence>
<reference evidence="2 3" key="1">
    <citation type="submission" date="2019-03" db="EMBL/GenBank/DDBJ databases">
        <title>First draft genome of Liparis tanakae, snailfish: a comprehensive survey of snailfish specific genes.</title>
        <authorList>
            <person name="Kim W."/>
            <person name="Song I."/>
            <person name="Jeong J.-H."/>
            <person name="Kim D."/>
            <person name="Kim S."/>
            <person name="Ryu S."/>
            <person name="Song J.Y."/>
            <person name="Lee S.K."/>
        </authorList>
    </citation>
    <scope>NUCLEOTIDE SEQUENCE [LARGE SCALE GENOMIC DNA]</scope>
    <source>
        <tissue evidence="2">Muscle</tissue>
    </source>
</reference>
<dbReference type="Proteomes" id="UP000314294">
    <property type="component" value="Unassembled WGS sequence"/>
</dbReference>
<accession>A0A4Z2IA92</accession>
<evidence type="ECO:0000313" key="2">
    <source>
        <dbReference type="EMBL" id="TNN74312.1"/>
    </source>
</evidence>
<organism evidence="2 3">
    <name type="scientific">Liparis tanakae</name>
    <name type="common">Tanaka's snailfish</name>
    <dbReference type="NCBI Taxonomy" id="230148"/>
    <lineage>
        <taxon>Eukaryota</taxon>
        <taxon>Metazoa</taxon>
        <taxon>Chordata</taxon>
        <taxon>Craniata</taxon>
        <taxon>Vertebrata</taxon>
        <taxon>Euteleostomi</taxon>
        <taxon>Actinopterygii</taxon>
        <taxon>Neopterygii</taxon>
        <taxon>Teleostei</taxon>
        <taxon>Neoteleostei</taxon>
        <taxon>Acanthomorphata</taxon>
        <taxon>Eupercaria</taxon>
        <taxon>Perciformes</taxon>
        <taxon>Cottioidei</taxon>
        <taxon>Cottales</taxon>
        <taxon>Liparidae</taxon>
        <taxon>Liparis</taxon>
    </lineage>
</organism>
<comment type="caution">
    <text evidence="2">The sequence shown here is derived from an EMBL/GenBank/DDBJ whole genome shotgun (WGS) entry which is preliminary data.</text>
</comment>
<keyword evidence="3" id="KW-1185">Reference proteome</keyword>
<feature type="region of interest" description="Disordered" evidence="1">
    <location>
        <begin position="61"/>
        <end position="82"/>
    </location>
</feature>
<evidence type="ECO:0000313" key="3">
    <source>
        <dbReference type="Proteomes" id="UP000314294"/>
    </source>
</evidence>
<dbReference type="AlphaFoldDB" id="A0A4Z2IA92"/>
<proteinExistence type="predicted"/>
<dbReference type="EMBL" id="SRLO01000116">
    <property type="protein sequence ID" value="TNN74312.1"/>
    <property type="molecule type" value="Genomic_DNA"/>
</dbReference>
<name>A0A4Z2IA92_9TELE</name>
<protein>
    <submittedName>
        <fullName evidence="2">Uncharacterized protein</fullName>
    </submittedName>
</protein>
<sequence>MEPPYAKEPGGWGQRSNTAGLPHVTQLTLEDVILQQAAVSSRAGQLPKDRATLTLPLGDAHQYRTEEHQPLIPKKDAAGGAM</sequence>
<gene>
    <name evidence="2" type="ORF">EYF80_015555</name>
</gene>